<dbReference type="Pfam" id="PF07715">
    <property type="entry name" value="Plug"/>
    <property type="match status" value="1"/>
</dbReference>
<evidence type="ECO:0000256" key="2">
    <source>
        <dbReference type="ARBA" id="ARBA00023136"/>
    </source>
</evidence>
<evidence type="ECO:0000259" key="6">
    <source>
        <dbReference type="Pfam" id="PF14905"/>
    </source>
</evidence>
<feature type="signal peptide" evidence="4">
    <location>
        <begin position="1"/>
        <end position="24"/>
    </location>
</feature>
<dbReference type="InterPro" id="IPR041700">
    <property type="entry name" value="OMP_b-brl_3"/>
</dbReference>
<dbReference type="Pfam" id="PF13715">
    <property type="entry name" value="CarbopepD_reg_2"/>
    <property type="match status" value="1"/>
</dbReference>
<dbReference type="InterPro" id="IPR036942">
    <property type="entry name" value="Beta-barrel_TonB_sf"/>
</dbReference>
<dbReference type="Gene3D" id="2.60.40.1120">
    <property type="entry name" value="Carboxypeptidase-like, regulatory domain"/>
    <property type="match status" value="1"/>
</dbReference>
<protein>
    <submittedName>
        <fullName evidence="7">TonB-dependent receptor</fullName>
    </submittedName>
</protein>
<accession>A0ABQ1MKE4</accession>
<reference evidence="8" key="1">
    <citation type="journal article" date="2019" name="Int. J. Syst. Evol. Microbiol.">
        <title>The Global Catalogue of Microorganisms (GCM) 10K type strain sequencing project: providing services to taxonomists for standard genome sequencing and annotation.</title>
        <authorList>
            <consortium name="The Broad Institute Genomics Platform"/>
            <consortium name="The Broad Institute Genome Sequencing Center for Infectious Disease"/>
            <person name="Wu L."/>
            <person name="Ma J."/>
        </authorList>
    </citation>
    <scope>NUCLEOTIDE SEQUENCE [LARGE SCALE GENOMIC DNA]</scope>
    <source>
        <strain evidence="8">CGMCC 1.12479</strain>
    </source>
</reference>
<evidence type="ECO:0000313" key="8">
    <source>
        <dbReference type="Proteomes" id="UP000635885"/>
    </source>
</evidence>
<dbReference type="InterPro" id="IPR012910">
    <property type="entry name" value="Plug_dom"/>
</dbReference>
<evidence type="ECO:0000313" key="7">
    <source>
        <dbReference type="EMBL" id="GGC42174.1"/>
    </source>
</evidence>
<keyword evidence="3" id="KW-0998">Cell outer membrane</keyword>
<dbReference type="EMBL" id="BMFD01000006">
    <property type="protein sequence ID" value="GGC42174.1"/>
    <property type="molecule type" value="Genomic_DNA"/>
</dbReference>
<dbReference type="InterPro" id="IPR037066">
    <property type="entry name" value="Plug_dom_sf"/>
</dbReference>
<gene>
    <name evidence="7" type="ORF">GCM10010993_20950</name>
</gene>
<keyword evidence="7" id="KW-0675">Receptor</keyword>
<dbReference type="Gene3D" id="2.40.170.20">
    <property type="entry name" value="TonB-dependent receptor, beta-barrel domain"/>
    <property type="match status" value="1"/>
</dbReference>
<dbReference type="PANTHER" id="PTHR40980">
    <property type="entry name" value="PLUG DOMAIN-CONTAINING PROTEIN"/>
    <property type="match status" value="1"/>
</dbReference>
<dbReference type="PANTHER" id="PTHR40980:SF4">
    <property type="entry name" value="TONB-DEPENDENT RECEPTOR-LIKE BETA-BARREL DOMAIN-CONTAINING PROTEIN"/>
    <property type="match status" value="1"/>
</dbReference>
<dbReference type="RefSeq" id="WP_188442571.1">
    <property type="nucleotide sequence ID" value="NZ_BMFD01000006.1"/>
</dbReference>
<feature type="domain" description="TonB-dependent receptor plug" evidence="5">
    <location>
        <begin position="148"/>
        <end position="225"/>
    </location>
</feature>
<dbReference type="InterPro" id="IPR008969">
    <property type="entry name" value="CarboxyPept-like_regulatory"/>
</dbReference>
<comment type="subcellular location">
    <subcellularLocation>
        <location evidence="1">Cell outer membrane</location>
    </subcellularLocation>
</comment>
<feature type="domain" description="Outer membrane protein beta-barrel" evidence="6">
    <location>
        <begin position="381"/>
        <end position="788"/>
    </location>
</feature>
<evidence type="ECO:0000256" key="3">
    <source>
        <dbReference type="ARBA" id="ARBA00023237"/>
    </source>
</evidence>
<evidence type="ECO:0000259" key="5">
    <source>
        <dbReference type="Pfam" id="PF07715"/>
    </source>
</evidence>
<dbReference type="SUPFAM" id="SSF49464">
    <property type="entry name" value="Carboxypeptidase regulatory domain-like"/>
    <property type="match status" value="1"/>
</dbReference>
<proteinExistence type="predicted"/>
<keyword evidence="8" id="KW-1185">Reference proteome</keyword>
<organism evidence="7 8">
    <name type="scientific">Belliella aquatica</name>
    <dbReference type="NCBI Taxonomy" id="1323734"/>
    <lineage>
        <taxon>Bacteria</taxon>
        <taxon>Pseudomonadati</taxon>
        <taxon>Bacteroidota</taxon>
        <taxon>Cytophagia</taxon>
        <taxon>Cytophagales</taxon>
        <taxon>Cyclobacteriaceae</taxon>
        <taxon>Belliella</taxon>
    </lineage>
</organism>
<dbReference type="Proteomes" id="UP000635885">
    <property type="component" value="Unassembled WGS sequence"/>
</dbReference>
<dbReference type="Gene3D" id="2.170.130.10">
    <property type="entry name" value="TonB-dependent receptor, plug domain"/>
    <property type="match status" value="1"/>
</dbReference>
<comment type="caution">
    <text evidence="7">The sequence shown here is derived from an EMBL/GenBank/DDBJ whole genome shotgun (WGS) entry which is preliminary data.</text>
</comment>
<name>A0ABQ1MKE4_9BACT</name>
<evidence type="ECO:0000256" key="1">
    <source>
        <dbReference type="ARBA" id="ARBA00004442"/>
    </source>
</evidence>
<dbReference type="SUPFAM" id="SSF56935">
    <property type="entry name" value="Porins"/>
    <property type="match status" value="1"/>
</dbReference>
<feature type="chain" id="PRO_5045480193" evidence="4">
    <location>
        <begin position="25"/>
        <end position="812"/>
    </location>
</feature>
<sequence length="812" mass="92121">MKPILPHLLRSLLLLSAIPLTVTAQEISIRGKVIEAETSYPLEFANIALLSVNDSSLVTGAMSELDGTFSFTTTAGDYILRVGFIGFESRFKNISLGDKKEENVGNVRLRKDAQNLQEVVVEGVTSMFESDIDKRRYNVENSIVAEGATASELLSTLPSIQMDDEGRISMRGSGNILIYINGRPSNLSGDDAESVLAQFPANSIKTVELITNPSSRYDAAGVGGIINIILKKNEKTGLNGQVNASIGTRDKYNAGLNMNYGTEKANYYMSYNFQDRRRFRESESFRQSNLTGVSPILDQDAFQLNRDINHLIRGGIDWSLSENQTLGVYAQGNFRDRSGSELLNQRNINSIQALDSLFIRDINETRVSSNFESGINYSIELDTLGQRLFTSASFSRDERTQEEIYNQTFFNQNNQEVPSNRILQINDRPQTSNLYVFQLDYEKPFLSGGSMEAGLKGTFGEWNRSQNFSEGNEENNFNPVLNNFFSDGFNFKEDVYASYLSFRNKIGKVGYQGGLRAEYTETISRLESSQEPFVNNYFNLFPSAYLSYEIRQEEEFTANFSRRISRPNIWALAPIYRVGDLYNLSIGNQQLQPEFTNSYEVGYMKGWEKYLLNATVYHRYSTDVETRVIRLNEDNVAIQTRENANSRASTGLELINQIQITQWFDATLSGNFFYSEIQGDNIEAGFNNSNFSWTLNMLANMAIPKFATVQIQGDYRGPIVLPQGEIEPLWGINVGLRKDILDKKATISLNVSDIFNTRIFKIRTEDQRFTQDRMFNRETRIGTLSFTYRFGGFKDKLGGDERERDSFDDDDF</sequence>
<dbReference type="Pfam" id="PF14905">
    <property type="entry name" value="OMP_b-brl_3"/>
    <property type="match status" value="1"/>
</dbReference>
<evidence type="ECO:0000256" key="4">
    <source>
        <dbReference type="SAM" id="SignalP"/>
    </source>
</evidence>
<keyword evidence="2" id="KW-0472">Membrane</keyword>
<keyword evidence="4" id="KW-0732">Signal</keyword>